<evidence type="ECO:0000256" key="1">
    <source>
        <dbReference type="ARBA" id="ARBA00004651"/>
    </source>
</evidence>
<dbReference type="EMBL" id="ACIF01000343">
    <property type="protein sequence ID" value="EKA92564.1"/>
    <property type="molecule type" value="Genomic_DNA"/>
</dbReference>
<comment type="caution">
    <text evidence="8">The sequence shown here is derived from an EMBL/GenBank/DDBJ whole genome shotgun (WGS) entry which is preliminary data.</text>
</comment>
<feature type="transmembrane region" description="Helical" evidence="7">
    <location>
        <begin position="195"/>
        <end position="217"/>
    </location>
</feature>
<feature type="transmembrane region" description="Helical" evidence="7">
    <location>
        <begin position="168"/>
        <end position="189"/>
    </location>
</feature>
<feature type="transmembrane region" description="Helical" evidence="7">
    <location>
        <begin position="237"/>
        <end position="258"/>
    </location>
</feature>
<evidence type="ECO:0000313" key="9">
    <source>
        <dbReference type="Proteomes" id="UP000005809"/>
    </source>
</evidence>
<dbReference type="Proteomes" id="UP000005809">
    <property type="component" value="Unassembled WGS sequence"/>
</dbReference>
<keyword evidence="5 7" id="KW-1133">Transmembrane helix</keyword>
<feature type="transmembrane region" description="Helical" evidence="7">
    <location>
        <begin position="136"/>
        <end position="156"/>
    </location>
</feature>
<protein>
    <submittedName>
        <fullName evidence="8">MATE efflux family protein</fullName>
    </submittedName>
</protein>
<keyword evidence="3" id="KW-1003">Cell membrane</keyword>
<dbReference type="GO" id="GO:0005886">
    <property type="term" value="C:plasma membrane"/>
    <property type="evidence" value="ECO:0007669"/>
    <property type="project" value="UniProtKB-SubCell"/>
</dbReference>
<dbReference type="PANTHER" id="PTHR43549:SF3">
    <property type="entry name" value="MULTIDRUG RESISTANCE PROTEIN YPNP-RELATED"/>
    <property type="match status" value="1"/>
</dbReference>
<evidence type="ECO:0000256" key="4">
    <source>
        <dbReference type="ARBA" id="ARBA00022692"/>
    </source>
</evidence>
<dbReference type="Pfam" id="PF01554">
    <property type="entry name" value="MatE"/>
    <property type="match status" value="2"/>
</dbReference>
<feature type="transmembrane region" description="Helical" evidence="7">
    <location>
        <begin position="65"/>
        <end position="87"/>
    </location>
</feature>
<proteinExistence type="predicted"/>
<name>K1GEJ3_9FUSO</name>
<dbReference type="InterPro" id="IPR002528">
    <property type="entry name" value="MATE_fam"/>
</dbReference>
<dbReference type="NCBIfam" id="TIGR00797">
    <property type="entry name" value="matE"/>
    <property type="match status" value="1"/>
</dbReference>
<evidence type="ECO:0000256" key="2">
    <source>
        <dbReference type="ARBA" id="ARBA00022448"/>
    </source>
</evidence>
<feature type="transmembrane region" description="Helical" evidence="7">
    <location>
        <begin position="99"/>
        <end position="124"/>
    </location>
</feature>
<evidence type="ECO:0000313" key="8">
    <source>
        <dbReference type="EMBL" id="EKA92564.1"/>
    </source>
</evidence>
<feature type="non-terminal residue" evidence="8">
    <location>
        <position position="350"/>
    </location>
</feature>
<keyword evidence="2" id="KW-0813">Transport</keyword>
<reference evidence="8 9" key="1">
    <citation type="submission" date="2012-05" db="EMBL/GenBank/DDBJ databases">
        <title>The Genome Sequence of Fusobacterium periodontium Oral Taxon 201 Strain D10.</title>
        <authorList>
            <consortium name="The Broad Institute Genome Sequencing Platform"/>
            <consortium name="The Broad Institute Genome Sequencing Center for Infectious Disease"/>
            <person name="Earl A."/>
            <person name="Ward D."/>
            <person name="Feldgarden M."/>
            <person name="Gevers D."/>
            <person name="Strauss J."/>
            <person name="Sibley C."/>
            <person name="White A."/>
            <person name="Ambrose C.E."/>
            <person name="Allen-Vercoe E."/>
            <person name="Walker B."/>
            <person name="Young S.K."/>
            <person name="Zeng Q."/>
            <person name="Gargeya S."/>
            <person name="Fitzgerald M."/>
            <person name="Haas B."/>
            <person name="Abouelleil A."/>
            <person name="Alvarado L."/>
            <person name="Arachchi H.M."/>
            <person name="Berlin A.M."/>
            <person name="Chapman S.B."/>
            <person name="Goldberg J."/>
            <person name="Griggs A."/>
            <person name="Gujja S."/>
            <person name="Hansen M."/>
            <person name="Howarth C."/>
            <person name="Imamovic A."/>
            <person name="Larimer J."/>
            <person name="McCowan C."/>
            <person name="Montmayeur A."/>
            <person name="Murphy C."/>
            <person name="Neiman D."/>
            <person name="Pearson M."/>
            <person name="Priest M."/>
            <person name="Roberts A."/>
            <person name="Saif S."/>
            <person name="Shea T."/>
            <person name="Sisk P."/>
            <person name="Sykes S."/>
            <person name="Wortman J."/>
            <person name="Nusbaum C."/>
            <person name="Birren B."/>
        </authorList>
    </citation>
    <scope>NUCLEOTIDE SEQUENCE [LARGE SCALE GENOMIC DNA]</scope>
    <source>
        <strain evidence="8 9">D10</strain>
    </source>
</reference>
<dbReference type="PANTHER" id="PTHR43549">
    <property type="entry name" value="MULTIDRUG RESISTANCE PROTEIN YPNP-RELATED"/>
    <property type="match status" value="1"/>
</dbReference>
<organism evidence="8 9">
    <name type="scientific">Fusobacterium periodonticum D10</name>
    <dbReference type="NCBI Taxonomy" id="620833"/>
    <lineage>
        <taxon>Bacteria</taxon>
        <taxon>Fusobacteriati</taxon>
        <taxon>Fusobacteriota</taxon>
        <taxon>Fusobacteriia</taxon>
        <taxon>Fusobacteriales</taxon>
        <taxon>Fusobacteriaceae</taxon>
        <taxon>Fusobacterium</taxon>
    </lineage>
</organism>
<comment type="subcellular location">
    <subcellularLocation>
        <location evidence="1">Cell membrane</location>
        <topology evidence="1">Multi-pass membrane protein</topology>
    </subcellularLocation>
</comment>
<evidence type="ECO:0000256" key="5">
    <source>
        <dbReference type="ARBA" id="ARBA00022989"/>
    </source>
</evidence>
<accession>K1GEJ3</accession>
<feature type="transmembrane region" description="Helical" evidence="7">
    <location>
        <begin position="285"/>
        <end position="306"/>
    </location>
</feature>
<sequence length="350" mass="38792">MKTMFKNNDLTQGKIWKVILNFTLPIFLGTLFQSLYTTIDAIIVGKFAGKDAFAAIESVMSFQRLPVSFFIGLSSGATIIISQYFGAKEKEDVSKASHTAMLFAIVGGLILSILSCILSPYFIGLIKVPQKIFHEAYIYTFICFSGMVFSMIYNIGSGILRALGNSKTPFHILIFANILNIVLDLIFVINFNLSVVGVGLATLISQIVSAILVFVVLMRTNLDCRIYIKKLTFYKKYLKKIFVLGLPIAIQSVIYPIANTTIQSKINMFGVNSIAAWAISGKLDFLIWSVSDAFCISSSTFVAQNYGAKKHHRVKKGIISSVIMSISMILVISITLFIWSKDLAPFLIED</sequence>
<keyword evidence="6 7" id="KW-0472">Membrane</keyword>
<evidence type="ECO:0000256" key="7">
    <source>
        <dbReference type="SAM" id="Phobius"/>
    </source>
</evidence>
<keyword evidence="4 7" id="KW-0812">Transmembrane</keyword>
<dbReference type="HOGENOM" id="CLU_012893_5_0_0"/>
<feature type="transmembrane region" description="Helical" evidence="7">
    <location>
        <begin position="20"/>
        <end position="45"/>
    </location>
</feature>
<feature type="transmembrane region" description="Helical" evidence="7">
    <location>
        <begin position="318"/>
        <end position="339"/>
    </location>
</feature>
<gene>
    <name evidence="8" type="ORF">FPOG_01763</name>
</gene>
<dbReference type="AlphaFoldDB" id="K1GEJ3"/>
<dbReference type="GO" id="GO:0015297">
    <property type="term" value="F:antiporter activity"/>
    <property type="evidence" value="ECO:0007669"/>
    <property type="project" value="InterPro"/>
</dbReference>
<dbReference type="GO" id="GO:0042910">
    <property type="term" value="F:xenobiotic transmembrane transporter activity"/>
    <property type="evidence" value="ECO:0007669"/>
    <property type="project" value="InterPro"/>
</dbReference>
<evidence type="ECO:0000256" key="3">
    <source>
        <dbReference type="ARBA" id="ARBA00022475"/>
    </source>
</evidence>
<evidence type="ECO:0000256" key="6">
    <source>
        <dbReference type="ARBA" id="ARBA00023136"/>
    </source>
</evidence>
<dbReference type="InterPro" id="IPR052031">
    <property type="entry name" value="Membrane_Transporter-Flippase"/>
</dbReference>
<dbReference type="RefSeq" id="WP_005969356.1">
    <property type="nucleotide sequence ID" value="NZ_JH815421.1"/>
</dbReference>